<keyword evidence="2" id="KW-0812">Transmembrane</keyword>
<organism evidence="3 4">
    <name type="scientific">Chryseomicrobium palamuruense</name>
    <dbReference type="NCBI Taxonomy" id="682973"/>
    <lineage>
        <taxon>Bacteria</taxon>
        <taxon>Bacillati</taxon>
        <taxon>Bacillota</taxon>
        <taxon>Bacilli</taxon>
        <taxon>Bacillales</taxon>
        <taxon>Caryophanaceae</taxon>
        <taxon>Chryseomicrobium</taxon>
    </lineage>
</organism>
<dbReference type="RefSeq" id="WP_378139878.1">
    <property type="nucleotide sequence ID" value="NZ_JBHSEF010000009.1"/>
</dbReference>
<proteinExistence type="predicted"/>
<comment type="subcellular location">
    <subcellularLocation>
        <location evidence="1">Cell membrane</location>
        <topology evidence="1">Multi-pass membrane protein</topology>
    </subcellularLocation>
</comment>
<keyword evidence="2" id="KW-1133">Transmembrane helix</keyword>
<feature type="transmembrane region" description="Helical" evidence="2">
    <location>
        <begin position="104"/>
        <end position="125"/>
    </location>
</feature>
<accession>A0ABV8USI4</accession>
<evidence type="ECO:0000313" key="4">
    <source>
        <dbReference type="Proteomes" id="UP001595733"/>
    </source>
</evidence>
<dbReference type="InterPro" id="IPR052528">
    <property type="entry name" value="Sugar_transport-like"/>
</dbReference>
<reference evidence="4" key="1">
    <citation type="journal article" date="2019" name="Int. J. Syst. Evol. Microbiol.">
        <title>The Global Catalogue of Microorganisms (GCM) 10K type strain sequencing project: providing services to taxonomists for standard genome sequencing and annotation.</title>
        <authorList>
            <consortium name="The Broad Institute Genomics Platform"/>
            <consortium name="The Broad Institute Genome Sequencing Center for Infectious Disease"/>
            <person name="Wu L."/>
            <person name="Ma J."/>
        </authorList>
    </citation>
    <scope>NUCLEOTIDE SEQUENCE [LARGE SCALE GENOMIC DNA]</scope>
    <source>
        <strain evidence="4">CCUG 50353</strain>
    </source>
</reference>
<sequence length="410" mass="46986">MFKMNRPYNERISIYNGMASTVALNITNTFFPLYMITILGANNYQVGLLSSLPPLIALLMTIPTAILLNKSSAYKRLVGTAIITARLFFLAIVFVVYLPPEYRAWAFLVIIGCMHVPTAMANIGFQTLISGLIEENRRGQFFSDRNRMLTVVGLVTTLFVGIVLRDATDSVLSYQALFLFALAFGILEGYMIFKHKENEPVETETKRKLMDWSIFQNQGYRWFLVAALFFNFTWQMAWGLFNIYHVRIAEATIFWFSMFSAGNMLMQFFTYPLWKKWSEKYSNTLVFIVLAIGMASAPFFTVLTTNFFLLFLVQTTSGFFLSGVILVMFNMLLEHSPADKRTYCITTYNILLSLMAFTAPQIGILFLEWFGIVEAMHINAALRLSSSIVFFAMFWFYSRHKKKPQPVAAT</sequence>
<dbReference type="SUPFAM" id="SSF103473">
    <property type="entry name" value="MFS general substrate transporter"/>
    <property type="match status" value="1"/>
</dbReference>
<feature type="transmembrane region" description="Helical" evidence="2">
    <location>
        <begin position="146"/>
        <end position="165"/>
    </location>
</feature>
<dbReference type="PANTHER" id="PTHR23526">
    <property type="entry name" value="INTEGRAL MEMBRANE TRANSPORT PROTEIN-RELATED"/>
    <property type="match status" value="1"/>
</dbReference>
<dbReference type="EMBL" id="JBHSEF010000009">
    <property type="protein sequence ID" value="MFC4353964.1"/>
    <property type="molecule type" value="Genomic_DNA"/>
</dbReference>
<gene>
    <name evidence="3" type="ORF">ACFO0S_02635</name>
</gene>
<keyword evidence="2" id="KW-0472">Membrane</keyword>
<feature type="transmembrane region" description="Helical" evidence="2">
    <location>
        <begin position="307"/>
        <end position="329"/>
    </location>
</feature>
<feature type="transmembrane region" description="Helical" evidence="2">
    <location>
        <begin position="253"/>
        <end position="274"/>
    </location>
</feature>
<dbReference type="Pfam" id="PF07690">
    <property type="entry name" value="MFS_1"/>
    <property type="match status" value="2"/>
</dbReference>
<feature type="transmembrane region" description="Helical" evidence="2">
    <location>
        <begin position="171"/>
        <end position="193"/>
    </location>
</feature>
<feature type="transmembrane region" description="Helical" evidence="2">
    <location>
        <begin position="350"/>
        <end position="372"/>
    </location>
</feature>
<protein>
    <submittedName>
        <fullName evidence="3">MFS transporter</fullName>
    </submittedName>
</protein>
<name>A0ABV8USI4_9BACL</name>
<feature type="transmembrane region" description="Helical" evidence="2">
    <location>
        <begin position="12"/>
        <end position="36"/>
    </location>
</feature>
<evidence type="ECO:0000313" key="3">
    <source>
        <dbReference type="EMBL" id="MFC4353964.1"/>
    </source>
</evidence>
<dbReference type="Gene3D" id="1.20.1250.20">
    <property type="entry name" value="MFS general substrate transporter like domains"/>
    <property type="match status" value="2"/>
</dbReference>
<comment type="caution">
    <text evidence="3">The sequence shown here is derived from an EMBL/GenBank/DDBJ whole genome shotgun (WGS) entry which is preliminary data.</text>
</comment>
<dbReference type="PANTHER" id="PTHR23526:SF2">
    <property type="entry name" value="MAJOR FACILITATOR SUPERFAMILY (MFS) PROFILE DOMAIN-CONTAINING PROTEIN"/>
    <property type="match status" value="1"/>
</dbReference>
<dbReference type="InterPro" id="IPR011701">
    <property type="entry name" value="MFS"/>
</dbReference>
<keyword evidence="4" id="KW-1185">Reference proteome</keyword>
<feature type="transmembrane region" description="Helical" evidence="2">
    <location>
        <begin position="281"/>
        <end position="301"/>
    </location>
</feature>
<feature type="transmembrane region" description="Helical" evidence="2">
    <location>
        <begin position="48"/>
        <end position="68"/>
    </location>
</feature>
<dbReference type="Proteomes" id="UP001595733">
    <property type="component" value="Unassembled WGS sequence"/>
</dbReference>
<feature type="transmembrane region" description="Helical" evidence="2">
    <location>
        <begin position="222"/>
        <end position="241"/>
    </location>
</feature>
<dbReference type="InterPro" id="IPR036259">
    <property type="entry name" value="MFS_trans_sf"/>
</dbReference>
<feature type="transmembrane region" description="Helical" evidence="2">
    <location>
        <begin position="77"/>
        <end position="98"/>
    </location>
</feature>
<feature type="transmembrane region" description="Helical" evidence="2">
    <location>
        <begin position="378"/>
        <end position="397"/>
    </location>
</feature>
<evidence type="ECO:0000256" key="1">
    <source>
        <dbReference type="ARBA" id="ARBA00004651"/>
    </source>
</evidence>
<evidence type="ECO:0000256" key="2">
    <source>
        <dbReference type="SAM" id="Phobius"/>
    </source>
</evidence>